<gene>
    <name evidence="1" type="ORF">BD410DRAFT_695036</name>
</gene>
<dbReference type="EMBL" id="ML170218">
    <property type="protein sequence ID" value="TDL17658.1"/>
    <property type="molecule type" value="Genomic_DNA"/>
</dbReference>
<reference evidence="1 2" key="1">
    <citation type="submission" date="2018-06" db="EMBL/GenBank/DDBJ databases">
        <title>A transcriptomic atlas of mushroom development highlights an independent origin of complex multicellularity.</title>
        <authorList>
            <consortium name="DOE Joint Genome Institute"/>
            <person name="Krizsan K."/>
            <person name="Almasi E."/>
            <person name="Merenyi Z."/>
            <person name="Sahu N."/>
            <person name="Viragh M."/>
            <person name="Koszo T."/>
            <person name="Mondo S."/>
            <person name="Kiss B."/>
            <person name="Balint B."/>
            <person name="Kues U."/>
            <person name="Barry K."/>
            <person name="Hegedus J.C."/>
            <person name="Henrissat B."/>
            <person name="Johnson J."/>
            <person name="Lipzen A."/>
            <person name="Ohm R."/>
            <person name="Nagy I."/>
            <person name="Pangilinan J."/>
            <person name="Yan J."/>
            <person name="Xiong Y."/>
            <person name="Grigoriev I.V."/>
            <person name="Hibbett D.S."/>
            <person name="Nagy L.G."/>
        </authorList>
    </citation>
    <scope>NUCLEOTIDE SEQUENCE [LARGE SCALE GENOMIC DNA]</scope>
    <source>
        <strain evidence="1 2">SZMC22713</strain>
    </source>
</reference>
<feature type="non-terminal residue" evidence="1">
    <location>
        <position position="110"/>
    </location>
</feature>
<evidence type="ECO:0000313" key="1">
    <source>
        <dbReference type="EMBL" id="TDL17658.1"/>
    </source>
</evidence>
<protein>
    <recommendedName>
        <fullName evidence="3">Carbohydrate-binding module family 19 domain-containing protein</fullName>
    </recommendedName>
</protein>
<name>A0A4Y7PRE1_9AGAM</name>
<evidence type="ECO:0008006" key="3">
    <source>
        <dbReference type="Google" id="ProtNLM"/>
    </source>
</evidence>
<organism evidence="1 2">
    <name type="scientific">Rickenella mellea</name>
    <dbReference type="NCBI Taxonomy" id="50990"/>
    <lineage>
        <taxon>Eukaryota</taxon>
        <taxon>Fungi</taxon>
        <taxon>Dikarya</taxon>
        <taxon>Basidiomycota</taxon>
        <taxon>Agaricomycotina</taxon>
        <taxon>Agaricomycetes</taxon>
        <taxon>Hymenochaetales</taxon>
        <taxon>Rickenellaceae</taxon>
        <taxon>Rickenella</taxon>
    </lineage>
</organism>
<dbReference type="VEuPathDB" id="FungiDB:BD410DRAFT_695036"/>
<keyword evidence="2" id="KW-1185">Reference proteome</keyword>
<dbReference type="AlphaFoldDB" id="A0A4Y7PRE1"/>
<sequence>ASDASGAPTASASDLLQNGIDAQALNTKFASISPSDPCNDGDTACITGQAAKCSGGTWQLTLCKNPTFLSCFALPLLSGVGTQLKCTTKTTAEDTINNSGAQGGIFGDGS</sequence>
<proteinExistence type="predicted"/>
<dbReference type="Proteomes" id="UP000294933">
    <property type="component" value="Unassembled WGS sequence"/>
</dbReference>
<evidence type="ECO:0000313" key="2">
    <source>
        <dbReference type="Proteomes" id="UP000294933"/>
    </source>
</evidence>
<accession>A0A4Y7PRE1</accession>
<feature type="non-terminal residue" evidence="1">
    <location>
        <position position="1"/>
    </location>
</feature>
<dbReference type="OrthoDB" id="2362516at2759"/>